<evidence type="ECO:0000313" key="2">
    <source>
        <dbReference type="Proteomes" id="UP001488838"/>
    </source>
</evidence>
<dbReference type="Proteomes" id="UP001488838">
    <property type="component" value="Unassembled WGS sequence"/>
</dbReference>
<name>A0AAW0GZ85_MYOGA</name>
<keyword evidence="2" id="KW-1185">Reference proteome</keyword>
<reference evidence="1 2" key="1">
    <citation type="journal article" date="2023" name="bioRxiv">
        <title>Conserved and derived expression patterns and positive selection on dental genes reveal complex evolutionary context of ever-growing rodent molars.</title>
        <authorList>
            <person name="Calamari Z.T."/>
            <person name="Song A."/>
            <person name="Cohen E."/>
            <person name="Akter M."/>
            <person name="Roy R.D."/>
            <person name="Hallikas O."/>
            <person name="Christensen M.M."/>
            <person name="Li P."/>
            <person name="Marangoni P."/>
            <person name="Jernvall J."/>
            <person name="Klein O.D."/>
        </authorList>
    </citation>
    <scope>NUCLEOTIDE SEQUENCE [LARGE SCALE GENOMIC DNA]</scope>
    <source>
        <strain evidence="1">V071</strain>
    </source>
</reference>
<proteinExistence type="predicted"/>
<dbReference type="EMBL" id="JBBHLL010003355">
    <property type="protein sequence ID" value="KAK7795120.1"/>
    <property type="molecule type" value="Genomic_DNA"/>
</dbReference>
<sequence length="132" mass="15452">IIDSRSWNRNKLNCVFTISPSIFSITEINFIKTIINIKLPALTQYQILLFLVVETPCFINTYSDSLATQRCISFFSLTSESSHTLLPTIQILSFMTHIMWSIISTVSYQKCCFYHYSWIYTLISPIYRLHFT</sequence>
<comment type="caution">
    <text evidence="1">The sequence shown here is derived from an EMBL/GenBank/DDBJ whole genome shotgun (WGS) entry which is preliminary data.</text>
</comment>
<feature type="non-terminal residue" evidence="1">
    <location>
        <position position="132"/>
    </location>
</feature>
<feature type="non-terminal residue" evidence="1">
    <location>
        <position position="1"/>
    </location>
</feature>
<organism evidence="1 2">
    <name type="scientific">Myodes glareolus</name>
    <name type="common">Bank vole</name>
    <name type="synonym">Clethrionomys glareolus</name>
    <dbReference type="NCBI Taxonomy" id="447135"/>
    <lineage>
        <taxon>Eukaryota</taxon>
        <taxon>Metazoa</taxon>
        <taxon>Chordata</taxon>
        <taxon>Craniata</taxon>
        <taxon>Vertebrata</taxon>
        <taxon>Euteleostomi</taxon>
        <taxon>Mammalia</taxon>
        <taxon>Eutheria</taxon>
        <taxon>Euarchontoglires</taxon>
        <taxon>Glires</taxon>
        <taxon>Rodentia</taxon>
        <taxon>Myomorpha</taxon>
        <taxon>Muroidea</taxon>
        <taxon>Cricetidae</taxon>
        <taxon>Arvicolinae</taxon>
        <taxon>Myodes</taxon>
    </lineage>
</organism>
<dbReference type="AlphaFoldDB" id="A0AAW0GZ85"/>
<evidence type="ECO:0000313" key="1">
    <source>
        <dbReference type="EMBL" id="KAK7795120.1"/>
    </source>
</evidence>
<gene>
    <name evidence="1" type="ORF">U0070_012599</name>
</gene>
<protein>
    <submittedName>
        <fullName evidence="1">Uncharacterized protein</fullName>
    </submittedName>
</protein>
<accession>A0AAW0GZ85</accession>